<evidence type="ECO:0000313" key="3">
    <source>
        <dbReference type="Proteomes" id="UP000256941"/>
    </source>
</evidence>
<dbReference type="PANTHER" id="PTHR48207">
    <property type="entry name" value="SUCCINATE--HYDROXYMETHYLGLUTARATE COA-TRANSFERASE"/>
    <property type="match status" value="1"/>
</dbReference>
<reference evidence="2 3" key="1">
    <citation type="submission" date="2018-08" db="EMBL/GenBank/DDBJ databases">
        <title>Genomic Encyclopedia of Archaeal and Bacterial Type Strains, Phase II (KMG-II): from individual species to whole genera.</title>
        <authorList>
            <person name="Goeker M."/>
        </authorList>
    </citation>
    <scope>NUCLEOTIDE SEQUENCE [LARGE SCALE GENOMIC DNA]</scope>
    <source>
        <strain evidence="2 3">DSM 17099</strain>
    </source>
</reference>
<keyword evidence="1 2" id="KW-0808">Transferase</keyword>
<proteinExistence type="predicted"/>
<dbReference type="Gene3D" id="3.30.1540.10">
    <property type="entry name" value="formyl-coa transferase, domain 3"/>
    <property type="match status" value="1"/>
</dbReference>
<accession>A0A3D9XKQ8</accession>
<dbReference type="GO" id="GO:0008410">
    <property type="term" value="F:CoA-transferase activity"/>
    <property type="evidence" value="ECO:0007669"/>
    <property type="project" value="TreeGrafter"/>
</dbReference>
<sequence>MTEQTATAPRPLEGVRVLDLTVALAGPYGTLLLAGLGAEVIKIEAPQGGDIARFNPPFYGKDGIHFDALEDGDISLSILARARSKKSVSLDLKTDDGRRIFHELVKHADVVFENLSDGVVERLGVDYETLRKINPRIVYGSVTGLGRPSLYPGVKAMDITVQALSGAMDTTGYQDGPPMRFGLPISDLLAPLYAVIGVQAALRQRDRTGKGQHVVVSMLECLSSLLAFEHFDVFQRHGFPARSGNYHNRLTPFGVYATRDGHVSIAAANDAWTRSIFEAMGRPELIEDPRFASRGPRATNADVLNRLIEDWTSQHSSEEVIRMLATERSVPCVPVRTALESLSDPALFAAGTLQQLEHPVDGKIDAVGGGVPIHMSGSAVGLERPAALLGSDNAGVLGQLLGLDDAALAELKARNVI</sequence>
<comment type="caution">
    <text evidence="2">The sequence shown here is derived from an EMBL/GenBank/DDBJ whole genome shotgun (WGS) entry which is preliminary data.</text>
</comment>
<evidence type="ECO:0000313" key="2">
    <source>
        <dbReference type="EMBL" id="REF68722.1"/>
    </source>
</evidence>
<dbReference type="EMBL" id="QTUJ01000003">
    <property type="protein sequence ID" value="REF68722.1"/>
    <property type="molecule type" value="Genomic_DNA"/>
</dbReference>
<name>A0A3D9XKQ8_PARVE</name>
<dbReference type="SUPFAM" id="SSF89796">
    <property type="entry name" value="CoA-transferase family III (CaiB/BaiF)"/>
    <property type="match status" value="1"/>
</dbReference>
<dbReference type="Proteomes" id="UP000256941">
    <property type="component" value="Unassembled WGS sequence"/>
</dbReference>
<dbReference type="RefSeq" id="WP_116222662.1">
    <property type="nucleotide sequence ID" value="NZ_CP038197.1"/>
</dbReference>
<dbReference type="InterPro" id="IPR044855">
    <property type="entry name" value="CoA-Trfase_III_dom3_sf"/>
</dbReference>
<dbReference type="Pfam" id="PF02515">
    <property type="entry name" value="CoA_transf_3"/>
    <property type="match status" value="1"/>
</dbReference>
<dbReference type="InterPro" id="IPR023606">
    <property type="entry name" value="CoA-Trfase_III_dom_1_sf"/>
</dbReference>
<gene>
    <name evidence="2" type="ORF">BDD41_3792</name>
</gene>
<evidence type="ECO:0000256" key="1">
    <source>
        <dbReference type="ARBA" id="ARBA00022679"/>
    </source>
</evidence>
<dbReference type="AlphaFoldDB" id="A0A3D9XKQ8"/>
<organism evidence="2 3">
    <name type="scientific">Paracoccus versutus</name>
    <name type="common">Thiobacillus versutus</name>
    <dbReference type="NCBI Taxonomy" id="34007"/>
    <lineage>
        <taxon>Bacteria</taxon>
        <taxon>Pseudomonadati</taxon>
        <taxon>Pseudomonadota</taxon>
        <taxon>Alphaproteobacteria</taxon>
        <taxon>Rhodobacterales</taxon>
        <taxon>Paracoccaceae</taxon>
        <taxon>Paracoccus</taxon>
    </lineage>
</organism>
<protein>
    <submittedName>
        <fullName evidence="2">Formyl-CoA transferase</fullName>
    </submittedName>
</protein>
<dbReference type="Gene3D" id="3.40.50.10540">
    <property type="entry name" value="Crotonobetainyl-coa:carnitine coa-transferase, domain 1"/>
    <property type="match status" value="1"/>
</dbReference>
<dbReference type="InterPro" id="IPR050483">
    <property type="entry name" value="CoA-transferase_III_domain"/>
</dbReference>
<dbReference type="PANTHER" id="PTHR48207:SF3">
    <property type="entry name" value="SUCCINATE--HYDROXYMETHYLGLUTARATE COA-TRANSFERASE"/>
    <property type="match status" value="1"/>
</dbReference>
<dbReference type="InterPro" id="IPR003673">
    <property type="entry name" value="CoA-Trfase_fam_III"/>
</dbReference>